<proteinExistence type="predicted"/>
<organism evidence="1 2">
    <name type="scientific">Dallia pectoralis</name>
    <name type="common">Alaska blackfish</name>
    <dbReference type="NCBI Taxonomy" id="75939"/>
    <lineage>
        <taxon>Eukaryota</taxon>
        <taxon>Metazoa</taxon>
        <taxon>Chordata</taxon>
        <taxon>Craniata</taxon>
        <taxon>Vertebrata</taxon>
        <taxon>Euteleostomi</taxon>
        <taxon>Actinopterygii</taxon>
        <taxon>Neopterygii</taxon>
        <taxon>Teleostei</taxon>
        <taxon>Protacanthopterygii</taxon>
        <taxon>Esociformes</taxon>
        <taxon>Umbridae</taxon>
        <taxon>Dallia</taxon>
    </lineage>
</organism>
<sequence>MSGQERGLGGASVCAFIRRGCKCLSTQMRSGERRASASLLSCSFPELVKSSEVLTWPGCSCGFSAYLLCQLSEEQFLTTSTSAGHLSLREPYLAANPAYICQQKDNNNYFATLYDRTRRIPLYSAYKMDLTGETKRTGVIKFYEPQLIHRQLDKKQMTIIETTSDCGHHNKDNSEATMTFTNVAPQNKKMNNNVWSVYEKTLRAAYVKGATAANNVKCDNLYVVTGVIPGNTWQFGRVNVPSYYWSAHCCTKVNTNEELPVLSGGALCPNTENGKIEEFKNVKDLEQRLKLELKLSNQINIFAECVPKEARRNSFP</sequence>
<reference evidence="1" key="1">
    <citation type="submission" date="2021-05" db="EMBL/GenBank/DDBJ databases">
        <authorList>
            <person name="Pan Q."/>
            <person name="Jouanno E."/>
            <person name="Zahm M."/>
            <person name="Klopp C."/>
            <person name="Cabau C."/>
            <person name="Louis A."/>
            <person name="Berthelot C."/>
            <person name="Parey E."/>
            <person name="Roest Crollius H."/>
            <person name="Montfort J."/>
            <person name="Robinson-Rechavi M."/>
            <person name="Bouchez O."/>
            <person name="Lampietro C."/>
            <person name="Lopez Roques C."/>
            <person name="Donnadieu C."/>
            <person name="Postlethwait J."/>
            <person name="Bobe J."/>
            <person name="Dillon D."/>
            <person name="Chandos A."/>
            <person name="von Hippel F."/>
            <person name="Guiguen Y."/>
        </authorList>
    </citation>
    <scope>NUCLEOTIDE SEQUENCE</scope>
    <source>
        <strain evidence="1">YG-Jan2019</strain>
    </source>
</reference>
<gene>
    <name evidence="1" type="ORF">DPEC_G00106250</name>
</gene>
<protein>
    <submittedName>
        <fullName evidence="1">Uncharacterized protein</fullName>
    </submittedName>
</protein>
<evidence type="ECO:0000313" key="1">
    <source>
        <dbReference type="EMBL" id="KAJ8008569.1"/>
    </source>
</evidence>
<accession>A0ACC2GXW4</accession>
<keyword evidence="2" id="KW-1185">Reference proteome</keyword>
<dbReference type="EMBL" id="CM055735">
    <property type="protein sequence ID" value="KAJ8008569.1"/>
    <property type="molecule type" value="Genomic_DNA"/>
</dbReference>
<comment type="caution">
    <text evidence="1">The sequence shown here is derived from an EMBL/GenBank/DDBJ whole genome shotgun (WGS) entry which is preliminary data.</text>
</comment>
<name>A0ACC2GXW4_DALPE</name>
<evidence type="ECO:0000313" key="2">
    <source>
        <dbReference type="Proteomes" id="UP001157502"/>
    </source>
</evidence>
<dbReference type="Proteomes" id="UP001157502">
    <property type="component" value="Chromosome 8"/>
</dbReference>